<protein>
    <submittedName>
        <fullName evidence="2">Uncharacterized protein</fullName>
    </submittedName>
</protein>
<proteinExistence type="predicted"/>
<dbReference type="Proteomes" id="UP000095283">
    <property type="component" value="Unplaced"/>
</dbReference>
<name>A0A1I7WBV8_HETBA</name>
<dbReference type="AlphaFoldDB" id="A0A1I7WBV8"/>
<dbReference type="WBParaSite" id="Hba_02166">
    <property type="protein sequence ID" value="Hba_02166"/>
    <property type="gene ID" value="Hba_02166"/>
</dbReference>
<reference evidence="2" key="1">
    <citation type="submission" date="2016-11" db="UniProtKB">
        <authorList>
            <consortium name="WormBaseParasite"/>
        </authorList>
    </citation>
    <scope>IDENTIFICATION</scope>
</reference>
<evidence type="ECO:0000313" key="2">
    <source>
        <dbReference type="WBParaSite" id="Hba_02166"/>
    </source>
</evidence>
<organism evidence="1 2">
    <name type="scientific">Heterorhabditis bacteriophora</name>
    <name type="common">Entomopathogenic nematode worm</name>
    <dbReference type="NCBI Taxonomy" id="37862"/>
    <lineage>
        <taxon>Eukaryota</taxon>
        <taxon>Metazoa</taxon>
        <taxon>Ecdysozoa</taxon>
        <taxon>Nematoda</taxon>
        <taxon>Chromadorea</taxon>
        <taxon>Rhabditida</taxon>
        <taxon>Rhabditina</taxon>
        <taxon>Rhabditomorpha</taxon>
        <taxon>Strongyloidea</taxon>
        <taxon>Heterorhabditidae</taxon>
        <taxon>Heterorhabditis</taxon>
    </lineage>
</organism>
<accession>A0A1I7WBV8</accession>
<sequence length="66" mass="7084">MTDSESASNCGSSQNDFLSSMQSWLLVKKRISQGFVEPGLCLSALFPPLVREESGIILDASEAFGT</sequence>
<evidence type="ECO:0000313" key="1">
    <source>
        <dbReference type="Proteomes" id="UP000095283"/>
    </source>
</evidence>
<keyword evidence="1" id="KW-1185">Reference proteome</keyword>